<evidence type="ECO:0008006" key="3">
    <source>
        <dbReference type="Google" id="ProtNLM"/>
    </source>
</evidence>
<dbReference type="EMBL" id="UINC01017209">
    <property type="protein sequence ID" value="SVA71027.1"/>
    <property type="molecule type" value="Genomic_DNA"/>
</dbReference>
<proteinExistence type="inferred from homology"/>
<dbReference type="SUPFAM" id="SSF51735">
    <property type="entry name" value="NAD(P)-binding Rossmann-fold domains"/>
    <property type="match status" value="1"/>
</dbReference>
<gene>
    <name evidence="2" type="ORF">METZ01_LOCUS123881</name>
</gene>
<accession>A0A381Y3P9</accession>
<dbReference type="InterPro" id="IPR050259">
    <property type="entry name" value="SDR"/>
</dbReference>
<dbReference type="InterPro" id="IPR002347">
    <property type="entry name" value="SDR_fam"/>
</dbReference>
<name>A0A381Y3P9_9ZZZZ</name>
<dbReference type="InterPro" id="IPR036291">
    <property type="entry name" value="NAD(P)-bd_dom_sf"/>
</dbReference>
<reference evidence="2" key="1">
    <citation type="submission" date="2018-05" db="EMBL/GenBank/DDBJ databases">
        <authorList>
            <person name="Lanie J.A."/>
            <person name="Ng W.-L."/>
            <person name="Kazmierczak K.M."/>
            <person name="Andrzejewski T.M."/>
            <person name="Davidsen T.M."/>
            <person name="Wayne K.J."/>
            <person name="Tettelin H."/>
            <person name="Glass J.I."/>
            <person name="Rusch D."/>
            <person name="Podicherti R."/>
            <person name="Tsui H.-C.T."/>
            <person name="Winkler M.E."/>
        </authorList>
    </citation>
    <scope>NUCLEOTIDE SEQUENCE</scope>
</reference>
<comment type="similarity">
    <text evidence="1">Belongs to the short-chain dehydrogenases/reductases (SDR) family.</text>
</comment>
<dbReference type="PRINTS" id="PR00081">
    <property type="entry name" value="GDHRDH"/>
</dbReference>
<evidence type="ECO:0000313" key="2">
    <source>
        <dbReference type="EMBL" id="SVA71027.1"/>
    </source>
</evidence>
<evidence type="ECO:0000256" key="1">
    <source>
        <dbReference type="ARBA" id="ARBA00006484"/>
    </source>
</evidence>
<dbReference type="PANTHER" id="PTHR42879">
    <property type="entry name" value="3-OXOACYL-(ACYL-CARRIER-PROTEIN) REDUCTASE"/>
    <property type="match status" value="1"/>
</dbReference>
<organism evidence="2">
    <name type="scientific">marine metagenome</name>
    <dbReference type="NCBI Taxonomy" id="408172"/>
    <lineage>
        <taxon>unclassified sequences</taxon>
        <taxon>metagenomes</taxon>
        <taxon>ecological metagenomes</taxon>
    </lineage>
</organism>
<dbReference type="AlphaFoldDB" id="A0A381Y3P9"/>
<protein>
    <recommendedName>
        <fullName evidence="3">Short-chain dehydrogenase</fullName>
    </recommendedName>
</protein>
<dbReference type="PANTHER" id="PTHR42879:SF6">
    <property type="entry name" value="NADPH-DEPENDENT REDUCTASE BACG"/>
    <property type="match status" value="1"/>
</dbReference>
<dbReference type="FunFam" id="3.40.50.720:FF:000084">
    <property type="entry name" value="Short-chain dehydrogenase reductase"/>
    <property type="match status" value="1"/>
</dbReference>
<sequence length="264" mass="27659">MDLSLEGKIAIVTGGSKGIGRAAALALAQEGVDVTICARGMEDLEDAAAEIRTATGRKVLAVQADMGNPDDIKNLIATTVTELGGVDILINNAVNSKAAPFMDLADEDWLNHINVKVMGYVRCSREVIPHMQARGGGRIIHIGGMAARQANTLANSNGVTNSSVSNMAKNLSDAFASDGILVNCIHPGTTRTERQTRSLIARADHASISVDEAERRAVADIPIGRMVESKDIADLILFLVSDRAGAITGQTIAVEGGAGRGMNF</sequence>
<dbReference type="Pfam" id="PF13561">
    <property type="entry name" value="adh_short_C2"/>
    <property type="match status" value="1"/>
</dbReference>
<dbReference type="Gene3D" id="3.40.50.720">
    <property type="entry name" value="NAD(P)-binding Rossmann-like Domain"/>
    <property type="match status" value="1"/>
</dbReference>